<protein>
    <submittedName>
        <fullName evidence="2">Stress responsive alpha/beta barrel protein</fullName>
    </submittedName>
</protein>
<dbReference type="Pfam" id="PF07876">
    <property type="entry name" value="Dabb"/>
    <property type="match status" value="1"/>
</dbReference>
<proteinExistence type="predicted"/>
<dbReference type="OrthoDB" id="7189263at2"/>
<dbReference type="RefSeq" id="WP_109743531.1">
    <property type="nucleotide sequence ID" value="NZ_QGGO01000014.1"/>
</dbReference>
<dbReference type="Proteomes" id="UP000245489">
    <property type="component" value="Unassembled WGS sequence"/>
</dbReference>
<evidence type="ECO:0000259" key="1">
    <source>
        <dbReference type="PROSITE" id="PS51502"/>
    </source>
</evidence>
<name>A0A316E3D2_9BACT</name>
<dbReference type="EMBL" id="QGGO01000014">
    <property type="protein sequence ID" value="PWK25187.1"/>
    <property type="molecule type" value="Genomic_DNA"/>
</dbReference>
<dbReference type="SMART" id="SM00886">
    <property type="entry name" value="Dabb"/>
    <property type="match status" value="1"/>
</dbReference>
<dbReference type="InterPro" id="IPR011008">
    <property type="entry name" value="Dimeric_a/b-barrel"/>
</dbReference>
<reference evidence="2 3" key="1">
    <citation type="submission" date="2018-05" db="EMBL/GenBank/DDBJ databases">
        <title>Genomic Encyclopedia of Archaeal and Bacterial Type Strains, Phase II (KMG-II): from individual species to whole genera.</title>
        <authorList>
            <person name="Goeker M."/>
        </authorList>
    </citation>
    <scope>NUCLEOTIDE SEQUENCE [LARGE SCALE GENOMIC DNA]</scope>
    <source>
        <strain evidence="2 3">DSM 22214</strain>
    </source>
</reference>
<comment type="caution">
    <text evidence="2">The sequence shown here is derived from an EMBL/GenBank/DDBJ whole genome shotgun (WGS) entry which is preliminary data.</text>
</comment>
<gene>
    <name evidence="2" type="ORF">LV89_02813</name>
</gene>
<dbReference type="InterPro" id="IPR013097">
    <property type="entry name" value="Dabb"/>
</dbReference>
<sequence length="100" mass="11656">MFVHVVNFWLKKDLTDAQRQQFVDGVKSLGAIESLVTFNVGKPADTDRPIIERSYDYCELTIFNDLAGHDLYQDHPIHVKFVEECNHLWEKVLIYDSETV</sequence>
<evidence type="ECO:0000313" key="3">
    <source>
        <dbReference type="Proteomes" id="UP000245489"/>
    </source>
</evidence>
<keyword evidence="3" id="KW-1185">Reference proteome</keyword>
<dbReference type="PROSITE" id="PS51502">
    <property type="entry name" value="S_R_A_B_BARREL"/>
    <property type="match status" value="1"/>
</dbReference>
<feature type="domain" description="Stress-response A/B barrel" evidence="1">
    <location>
        <begin position="2"/>
        <end position="97"/>
    </location>
</feature>
<dbReference type="AlphaFoldDB" id="A0A316E3D2"/>
<dbReference type="Gene3D" id="3.30.70.100">
    <property type="match status" value="1"/>
</dbReference>
<dbReference type="SUPFAM" id="SSF54909">
    <property type="entry name" value="Dimeric alpha+beta barrel"/>
    <property type="match status" value="1"/>
</dbReference>
<accession>A0A316E3D2</accession>
<evidence type="ECO:0000313" key="2">
    <source>
        <dbReference type="EMBL" id="PWK25187.1"/>
    </source>
</evidence>
<organism evidence="2 3">
    <name type="scientific">Arcicella aurantiaca</name>
    <dbReference type="NCBI Taxonomy" id="591202"/>
    <lineage>
        <taxon>Bacteria</taxon>
        <taxon>Pseudomonadati</taxon>
        <taxon>Bacteroidota</taxon>
        <taxon>Cytophagia</taxon>
        <taxon>Cytophagales</taxon>
        <taxon>Flectobacillaceae</taxon>
        <taxon>Arcicella</taxon>
    </lineage>
</organism>